<name>A0ABD3BPH9_9LAMI</name>
<dbReference type="PANTHER" id="PTHR47723">
    <property type="entry name" value="OS05G0353850 PROTEIN"/>
    <property type="match status" value="1"/>
</dbReference>
<gene>
    <name evidence="2" type="ORF">CASFOL_037124</name>
</gene>
<organism evidence="2 3">
    <name type="scientific">Castilleja foliolosa</name>
    <dbReference type="NCBI Taxonomy" id="1961234"/>
    <lineage>
        <taxon>Eukaryota</taxon>
        <taxon>Viridiplantae</taxon>
        <taxon>Streptophyta</taxon>
        <taxon>Embryophyta</taxon>
        <taxon>Tracheophyta</taxon>
        <taxon>Spermatophyta</taxon>
        <taxon>Magnoliopsida</taxon>
        <taxon>eudicotyledons</taxon>
        <taxon>Gunneridae</taxon>
        <taxon>Pentapetalae</taxon>
        <taxon>asterids</taxon>
        <taxon>lamiids</taxon>
        <taxon>Lamiales</taxon>
        <taxon>Orobanchaceae</taxon>
        <taxon>Pedicularideae</taxon>
        <taxon>Castillejinae</taxon>
        <taxon>Castilleja</taxon>
    </lineage>
</organism>
<dbReference type="PANTHER" id="PTHR47723:SF19">
    <property type="entry name" value="POLYNUCLEOTIDYL TRANSFERASE, RIBONUCLEASE H-LIKE SUPERFAMILY PROTEIN"/>
    <property type="match status" value="1"/>
</dbReference>
<comment type="caution">
    <text evidence="2">The sequence shown here is derived from an EMBL/GenBank/DDBJ whole genome shotgun (WGS) entry which is preliminary data.</text>
</comment>
<sequence>MVTKISKEANLHWISMVETLQLRSSPNHKWIPPPSGWHKINTDITFELDSAYSGIVLRNEHGTIIDAASNHNTCLDTTTAECIALWEACILISNKKRDNVIFESDSLNAISFLIGEPKNCYWKASPIIDQIRRI</sequence>
<accession>A0ABD3BPH9</accession>
<evidence type="ECO:0000313" key="3">
    <source>
        <dbReference type="Proteomes" id="UP001632038"/>
    </source>
</evidence>
<dbReference type="InterPro" id="IPR012337">
    <property type="entry name" value="RNaseH-like_sf"/>
</dbReference>
<reference evidence="3" key="1">
    <citation type="journal article" date="2024" name="IScience">
        <title>Strigolactones Initiate the Formation of Haustorium-like Structures in Castilleja.</title>
        <authorList>
            <person name="Buerger M."/>
            <person name="Peterson D."/>
            <person name="Chory J."/>
        </authorList>
    </citation>
    <scope>NUCLEOTIDE SEQUENCE [LARGE SCALE GENOMIC DNA]</scope>
</reference>
<dbReference type="SUPFAM" id="SSF53098">
    <property type="entry name" value="Ribonuclease H-like"/>
    <property type="match status" value="1"/>
</dbReference>
<evidence type="ECO:0000313" key="2">
    <source>
        <dbReference type="EMBL" id="KAL3618896.1"/>
    </source>
</evidence>
<dbReference type="InterPro" id="IPR036397">
    <property type="entry name" value="RNaseH_sf"/>
</dbReference>
<dbReference type="Gene3D" id="3.30.420.10">
    <property type="entry name" value="Ribonuclease H-like superfamily/Ribonuclease H"/>
    <property type="match status" value="1"/>
</dbReference>
<proteinExistence type="predicted"/>
<dbReference type="Pfam" id="PF13456">
    <property type="entry name" value="RVT_3"/>
    <property type="match status" value="1"/>
</dbReference>
<dbReference type="Proteomes" id="UP001632038">
    <property type="component" value="Unassembled WGS sequence"/>
</dbReference>
<feature type="domain" description="RNase H type-1" evidence="1">
    <location>
        <begin position="49"/>
        <end position="133"/>
    </location>
</feature>
<dbReference type="AlphaFoldDB" id="A0ABD3BPH9"/>
<dbReference type="EMBL" id="JAVIJP010000070">
    <property type="protein sequence ID" value="KAL3618896.1"/>
    <property type="molecule type" value="Genomic_DNA"/>
</dbReference>
<protein>
    <recommendedName>
        <fullName evidence="1">RNase H type-1 domain-containing protein</fullName>
    </recommendedName>
</protein>
<dbReference type="InterPro" id="IPR002156">
    <property type="entry name" value="RNaseH_domain"/>
</dbReference>
<keyword evidence="3" id="KW-1185">Reference proteome</keyword>
<dbReference type="InterPro" id="IPR053151">
    <property type="entry name" value="RNase_H-like"/>
</dbReference>
<evidence type="ECO:0000259" key="1">
    <source>
        <dbReference type="Pfam" id="PF13456"/>
    </source>
</evidence>